<evidence type="ECO:0000313" key="4">
    <source>
        <dbReference type="Proteomes" id="UP000076837"/>
    </source>
</evidence>
<feature type="compositionally biased region" description="Low complexity" evidence="1">
    <location>
        <begin position="166"/>
        <end position="179"/>
    </location>
</feature>
<evidence type="ECO:0000313" key="3">
    <source>
        <dbReference type="EMBL" id="KZM26393.1"/>
    </source>
</evidence>
<proteinExistence type="predicted"/>
<name>A0A163JJ12_DIDRA</name>
<keyword evidence="2" id="KW-0812">Transmembrane</keyword>
<keyword evidence="2" id="KW-0472">Membrane</keyword>
<keyword evidence="2" id="KW-1133">Transmembrane helix</keyword>
<dbReference type="AlphaFoldDB" id="A0A163JJ12"/>
<feature type="compositionally biased region" description="Basic and acidic residues" evidence="1">
    <location>
        <begin position="153"/>
        <end position="165"/>
    </location>
</feature>
<reference evidence="3 4" key="1">
    <citation type="journal article" date="2016" name="Sci. Rep.">
        <title>Draft genome sequencing and secretome analysis of fungal phytopathogen Ascochyta rabiei provides insight into the necrotrophic effector repertoire.</title>
        <authorList>
            <person name="Verma S."/>
            <person name="Gazara R.K."/>
            <person name="Nizam S."/>
            <person name="Parween S."/>
            <person name="Chattopadhyay D."/>
            <person name="Verma P.K."/>
        </authorList>
    </citation>
    <scope>NUCLEOTIDE SEQUENCE [LARGE SCALE GENOMIC DNA]</scope>
    <source>
        <strain evidence="3 4">ArDII</strain>
    </source>
</reference>
<evidence type="ECO:0000256" key="2">
    <source>
        <dbReference type="SAM" id="Phobius"/>
    </source>
</evidence>
<feature type="compositionally biased region" description="Basic and acidic residues" evidence="1">
    <location>
        <begin position="85"/>
        <end position="95"/>
    </location>
</feature>
<keyword evidence="4" id="KW-1185">Reference proteome</keyword>
<comment type="caution">
    <text evidence="3">The sequence shown here is derived from an EMBL/GenBank/DDBJ whole genome shotgun (WGS) entry which is preliminary data.</text>
</comment>
<dbReference type="Proteomes" id="UP000076837">
    <property type="component" value="Unassembled WGS sequence"/>
</dbReference>
<feature type="region of interest" description="Disordered" evidence="1">
    <location>
        <begin position="73"/>
        <end position="203"/>
    </location>
</feature>
<dbReference type="EMBL" id="JYNV01000106">
    <property type="protein sequence ID" value="KZM26393.1"/>
    <property type="molecule type" value="Genomic_DNA"/>
</dbReference>
<evidence type="ECO:0000256" key="1">
    <source>
        <dbReference type="SAM" id="MobiDB-lite"/>
    </source>
</evidence>
<accession>A0A163JJ12</accession>
<feature type="transmembrane region" description="Helical" evidence="2">
    <location>
        <begin position="12"/>
        <end position="31"/>
    </location>
</feature>
<feature type="compositionally biased region" description="Basic residues" evidence="1">
    <location>
        <begin position="113"/>
        <end position="126"/>
    </location>
</feature>
<sequence length="203" mass="23464">MWILDFASKVGFFISYVLTFFLILEVVRLVCTDANKREAERLLDAYTRGREQEKKLEQKHERSVEELERELEAYSVVSEPTHQPETPHRRTERAVLHRTPTSERTLARDEKEKRKRSQTPTRRLRKRSDTLNSTSPSDSRHSTRSKSSSGTPESRRSSRSHRDTSPESSTSKSSSRHASPGFSRSKDTQGASLSLHRLLRQKV</sequence>
<gene>
    <name evidence="3" type="ORF">ST47_g2472</name>
</gene>
<protein>
    <submittedName>
        <fullName evidence="3">Uncharacterized protein</fullName>
    </submittedName>
</protein>
<organism evidence="3 4">
    <name type="scientific">Didymella rabiei</name>
    <name type="common">Chickpea ascochyta blight fungus</name>
    <name type="synonym">Mycosphaerella rabiei</name>
    <dbReference type="NCBI Taxonomy" id="5454"/>
    <lineage>
        <taxon>Eukaryota</taxon>
        <taxon>Fungi</taxon>
        <taxon>Dikarya</taxon>
        <taxon>Ascomycota</taxon>
        <taxon>Pezizomycotina</taxon>
        <taxon>Dothideomycetes</taxon>
        <taxon>Pleosporomycetidae</taxon>
        <taxon>Pleosporales</taxon>
        <taxon>Pleosporineae</taxon>
        <taxon>Didymellaceae</taxon>
        <taxon>Ascochyta</taxon>
    </lineage>
</organism>